<sequence length="170" mass="19646">MNSTGNKRLTKEVQPYHWTLLLYGIKEETWKHYNSLTKKKDPYLADAITVFKLTDKPNFRLSSSPIVFEAQMFNAPIISAEKAPQQLATSVDCGIVVCHIISELASQRQVPISMNQDDVQKFRVHLVSRFFNDGERSWTLKDWQSFQVMKDEQQIEDVKKQTLHDVVCIG</sequence>
<evidence type="ECO:0000313" key="1">
    <source>
        <dbReference type="EMBL" id="KAH7860433.1"/>
    </source>
</evidence>
<evidence type="ECO:0000313" key="2">
    <source>
        <dbReference type="Proteomes" id="UP000828048"/>
    </source>
</evidence>
<name>A0ACB7Z545_9ERIC</name>
<dbReference type="EMBL" id="CM037154">
    <property type="protein sequence ID" value="KAH7860433.1"/>
    <property type="molecule type" value="Genomic_DNA"/>
</dbReference>
<gene>
    <name evidence="1" type="ORF">Vadar_013353</name>
</gene>
<dbReference type="Proteomes" id="UP000828048">
    <property type="component" value="Chromosome 4"/>
</dbReference>
<protein>
    <submittedName>
        <fullName evidence="1">Uncharacterized protein</fullName>
    </submittedName>
</protein>
<comment type="caution">
    <text evidence="1">The sequence shown here is derived from an EMBL/GenBank/DDBJ whole genome shotgun (WGS) entry which is preliminary data.</text>
</comment>
<reference evidence="1 2" key="1">
    <citation type="journal article" date="2021" name="Hortic Res">
        <title>High-quality reference genome and annotation aids understanding of berry development for evergreen blueberry (Vaccinium darrowii).</title>
        <authorList>
            <person name="Yu J."/>
            <person name="Hulse-Kemp A.M."/>
            <person name="Babiker E."/>
            <person name="Staton M."/>
        </authorList>
    </citation>
    <scope>NUCLEOTIDE SEQUENCE [LARGE SCALE GENOMIC DNA]</scope>
    <source>
        <strain evidence="2">cv. NJ 8807/NJ 8810</strain>
        <tissue evidence="1">Young leaf</tissue>
    </source>
</reference>
<organism evidence="1 2">
    <name type="scientific">Vaccinium darrowii</name>
    <dbReference type="NCBI Taxonomy" id="229202"/>
    <lineage>
        <taxon>Eukaryota</taxon>
        <taxon>Viridiplantae</taxon>
        <taxon>Streptophyta</taxon>
        <taxon>Embryophyta</taxon>
        <taxon>Tracheophyta</taxon>
        <taxon>Spermatophyta</taxon>
        <taxon>Magnoliopsida</taxon>
        <taxon>eudicotyledons</taxon>
        <taxon>Gunneridae</taxon>
        <taxon>Pentapetalae</taxon>
        <taxon>asterids</taxon>
        <taxon>Ericales</taxon>
        <taxon>Ericaceae</taxon>
        <taxon>Vaccinioideae</taxon>
        <taxon>Vaccinieae</taxon>
        <taxon>Vaccinium</taxon>
    </lineage>
</organism>
<proteinExistence type="predicted"/>
<accession>A0ACB7Z545</accession>
<keyword evidence="2" id="KW-1185">Reference proteome</keyword>